<feature type="transmembrane region" description="Helical" evidence="6">
    <location>
        <begin position="309"/>
        <end position="335"/>
    </location>
</feature>
<feature type="transmembrane region" description="Helical" evidence="6">
    <location>
        <begin position="600"/>
        <end position="621"/>
    </location>
</feature>
<evidence type="ECO:0000256" key="2">
    <source>
        <dbReference type="ARBA" id="ARBA00022692"/>
    </source>
</evidence>
<feature type="transmembrane region" description="Helical" evidence="6">
    <location>
        <begin position="341"/>
        <end position="363"/>
    </location>
</feature>
<dbReference type="InterPro" id="IPR036259">
    <property type="entry name" value="MFS_trans_sf"/>
</dbReference>
<feature type="domain" description="Major facilitator superfamily (MFS) profile" evidence="7">
    <location>
        <begin position="150"/>
        <end position="624"/>
    </location>
</feature>
<dbReference type="GO" id="GO:0035435">
    <property type="term" value="P:phosphate ion transmembrane transport"/>
    <property type="evidence" value="ECO:0007669"/>
    <property type="project" value="TreeGrafter"/>
</dbReference>
<feature type="transmembrane region" description="Helical" evidence="6">
    <location>
        <begin position="224"/>
        <end position="241"/>
    </location>
</feature>
<feature type="region of interest" description="Disordered" evidence="5">
    <location>
        <begin position="391"/>
        <end position="415"/>
    </location>
</feature>
<feature type="transmembrane region" description="Helical" evidence="6">
    <location>
        <begin position="136"/>
        <end position="158"/>
    </location>
</feature>
<evidence type="ECO:0000313" key="9">
    <source>
        <dbReference type="Proteomes" id="UP000192578"/>
    </source>
</evidence>
<gene>
    <name evidence="8" type="ORF">BV898_07922</name>
</gene>
<evidence type="ECO:0000256" key="5">
    <source>
        <dbReference type="SAM" id="MobiDB-lite"/>
    </source>
</evidence>
<comment type="caution">
    <text evidence="8">The sequence shown here is derived from an EMBL/GenBank/DDBJ whole genome shotgun (WGS) entry which is preliminary data.</text>
</comment>
<evidence type="ECO:0000256" key="3">
    <source>
        <dbReference type="ARBA" id="ARBA00022989"/>
    </source>
</evidence>
<dbReference type="InterPro" id="IPR011701">
    <property type="entry name" value="MFS"/>
</dbReference>
<sequence>MAVLFRDSECYFRCNNTRDDENCLPAANPRLARAAFLVRAAFLASAVLSSTSRPNFFLFFFICSTNRVAQQIPFLIASFIKMTGSAAKQYLAVPFDDARPGNSSSSPMATSTPLPENPAAIPYGIRLFRRLPRPSCLSRIAVYRILILLLTYFFYVAYHLARRPLGVVKNVLAQTDCSNVSLPQNLSPCDLEDLLRNRNGSWCSWEPFGGGDVDSKKKFSALDFTYRFSYAAGMIVAGHIAERTDLRLFVSFGMVMAGMFAIFNGMAYFWEIHAFSFFVVAQLFGGIFQGTGWPAVVPLMGNWFGKKRLGIIFGIWNSHTSVGNILGAVIAGVWVNQAWGYSFVVPGLIIMSCGIIAYFFVVVCPEDVGLPHPDHSDESMNTTTVTDSTDVSIYEDPTYPPTQARKEREQSQVDAAAPPMEKKAITMWQAVMIPGVIEFSLCLFFSKAVYYTFFFWLPVYIKQTTTAGNQNSADLSAVFDAGGIIGGIIAGAVSDATGGSATVCGVMFVLAIPSLYCMVLYVGQGFPVLITLLVITGLFVNGPYALITTAVSTDLGTRPSLVKNTHALATVAAVIDGMGSLGSAFGPLGAGLLSTYGWHGVFYFLIASQVVALLCLTRLIYREVRHWQQKRNRKMSVFQDQQPHLLNGKLNEKSVSRTGLDDSTLDKSASFTNGGRLQSSPV</sequence>
<feature type="compositionally biased region" description="Polar residues" evidence="5">
    <location>
        <begin position="666"/>
        <end position="682"/>
    </location>
</feature>
<feature type="transmembrane region" description="Helical" evidence="6">
    <location>
        <begin position="501"/>
        <end position="522"/>
    </location>
</feature>
<dbReference type="PANTHER" id="PTHR43184">
    <property type="entry name" value="MAJOR FACILITATOR SUPERFAMILY TRANSPORTER 16, ISOFORM B"/>
    <property type="match status" value="1"/>
</dbReference>
<organism evidence="8 9">
    <name type="scientific">Hypsibius exemplaris</name>
    <name type="common">Freshwater tardigrade</name>
    <dbReference type="NCBI Taxonomy" id="2072580"/>
    <lineage>
        <taxon>Eukaryota</taxon>
        <taxon>Metazoa</taxon>
        <taxon>Ecdysozoa</taxon>
        <taxon>Tardigrada</taxon>
        <taxon>Eutardigrada</taxon>
        <taxon>Parachela</taxon>
        <taxon>Hypsibioidea</taxon>
        <taxon>Hypsibiidae</taxon>
        <taxon>Hypsibius</taxon>
    </lineage>
</organism>
<reference evidence="9" key="1">
    <citation type="submission" date="2017-01" db="EMBL/GenBank/DDBJ databases">
        <title>Comparative genomics of anhydrobiosis in the tardigrade Hypsibius dujardini.</title>
        <authorList>
            <person name="Yoshida Y."/>
            <person name="Koutsovoulos G."/>
            <person name="Laetsch D."/>
            <person name="Stevens L."/>
            <person name="Kumar S."/>
            <person name="Horikawa D."/>
            <person name="Ishino K."/>
            <person name="Komine S."/>
            <person name="Tomita M."/>
            <person name="Blaxter M."/>
            <person name="Arakawa K."/>
        </authorList>
    </citation>
    <scope>NUCLEOTIDE SEQUENCE [LARGE SCALE GENOMIC DNA]</scope>
    <source>
        <strain evidence="9">Z151</strain>
    </source>
</reference>
<dbReference type="SUPFAM" id="SSF103473">
    <property type="entry name" value="MFS general substrate transporter"/>
    <property type="match status" value="1"/>
</dbReference>
<evidence type="ECO:0000313" key="8">
    <source>
        <dbReference type="EMBL" id="OQV17980.1"/>
    </source>
</evidence>
<dbReference type="Proteomes" id="UP000192578">
    <property type="component" value="Unassembled WGS sequence"/>
</dbReference>
<dbReference type="EMBL" id="MTYJ01000054">
    <property type="protein sequence ID" value="OQV17980.1"/>
    <property type="molecule type" value="Genomic_DNA"/>
</dbReference>
<feature type="transmembrane region" description="Helical" evidence="6">
    <location>
        <begin position="248"/>
        <end position="269"/>
    </location>
</feature>
<dbReference type="Pfam" id="PF07690">
    <property type="entry name" value="MFS_1"/>
    <property type="match status" value="1"/>
</dbReference>
<feature type="transmembrane region" description="Helical" evidence="6">
    <location>
        <begin position="275"/>
        <end position="297"/>
    </location>
</feature>
<dbReference type="OrthoDB" id="3639251at2759"/>
<feature type="region of interest" description="Disordered" evidence="5">
    <location>
        <begin position="656"/>
        <end position="682"/>
    </location>
</feature>
<feature type="transmembrane region" description="Helical" evidence="6">
    <location>
        <begin position="567"/>
        <end position="588"/>
    </location>
</feature>
<keyword evidence="4 6" id="KW-0472">Membrane</keyword>
<comment type="subcellular location">
    <subcellularLocation>
        <location evidence="1">Membrane</location>
        <topology evidence="1">Multi-pass membrane protein</topology>
    </subcellularLocation>
</comment>
<evidence type="ECO:0000256" key="4">
    <source>
        <dbReference type="ARBA" id="ARBA00023136"/>
    </source>
</evidence>
<name>A0A1W0WS18_HYPEX</name>
<feature type="transmembrane region" description="Helical" evidence="6">
    <location>
        <begin position="528"/>
        <end position="547"/>
    </location>
</feature>
<protein>
    <submittedName>
        <fullName evidence="8">Glucose-6-phosphate</fullName>
    </submittedName>
</protein>
<accession>A0A1W0WS18</accession>
<proteinExistence type="predicted"/>
<dbReference type="PROSITE" id="PS50850">
    <property type="entry name" value="MFS"/>
    <property type="match status" value="1"/>
</dbReference>
<feature type="transmembrane region" description="Helical" evidence="6">
    <location>
        <begin position="477"/>
        <end position="494"/>
    </location>
</feature>
<feature type="transmembrane region" description="Helical" evidence="6">
    <location>
        <begin position="430"/>
        <end position="457"/>
    </location>
</feature>
<evidence type="ECO:0000259" key="7">
    <source>
        <dbReference type="PROSITE" id="PS50850"/>
    </source>
</evidence>
<evidence type="ECO:0000256" key="1">
    <source>
        <dbReference type="ARBA" id="ARBA00004141"/>
    </source>
</evidence>
<keyword evidence="9" id="KW-1185">Reference proteome</keyword>
<keyword evidence="2 6" id="KW-0812">Transmembrane</keyword>
<dbReference type="InterPro" id="IPR020846">
    <property type="entry name" value="MFS_dom"/>
</dbReference>
<dbReference type="GO" id="GO:0061513">
    <property type="term" value="F:glucose 6-phosphate:phosphate antiporter activity"/>
    <property type="evidence" value="ECO:0007669"/>
    <property type="project" value="TreeGrafter"/>
</dbReference>
<keyword evidence="3 6" id="KW-1133">Transmembrane helix</keyword>
<evidence type="ECO:0000256" key="6">
    <source>
        <dbReference type="SAM" id="Phobius"/>
    </source>
</evidence>
<dbReference type="GO" id="GO:0005789">
    <property type="term" value="C:endoplasmic reticulum membrane"/>
    <property type="evidence" value="ECO:0007669"/>
    <property type="project" value="TreeGrafter"/>
</dbReference>
<dbReference type="PANTHER" id="PTHR43184:SF12">
    <property type="entry name" value="SUGAR PHOSPHATE EXCHANGER 3"/>
    <property type="match status" value="1"/>
</dbReference>
<dbReference type="Gene3D" id="1.20.1250.20">
    <property type="entry name" value="MFS general substrate transporter like domains"/>
    <property type="match status" value="2"/>
</dbReference>
<dbReference type="AlphaFoldDB" id="A0A1W0WS18"/>